<dbReference type="Proteomes" id="UP000619078">
    <property type="component" value="Unassembled WGS sequence"/>
</dbReference>
<dbReference type="EMBL" id="JACWMX010000004">
    <property type="protein sequence ID" value="MBD1393560.1"/>
    <property type="molecule type" value="Genomic_DNA"/>
</dbReference>
<feature type="compositionally biased region" description="Polar residues" evidence="1">
    <location>
        <begin position="52"/>
        <end position="79"/>
    </location>
</feature>
<keyword evidence="4" id="KW-1185">Reference proteome</keyword>
<evidence type="ECO:0008006" key="5">
    <source>
        <dbReference type="Google" id="ProtNLM"/>
    </source>
</evidence>
<name>A0A926NRT9_9SPHI</name>
<reference evidence="3" key="1">
    <citation type="submission" date="2020-09" db="EMBL/GenBank/DDBJ databases">
        <title>Novel species of Mucilaginibacter isolated from a glacier on the Tibetan Plateau.</title>
        <authorList>
            <person name="Liu Q."/>
            <person name="Xin Y.-H."/>
        </authorList>
    </citation>
    <scope>NUCLEOTIDE SEQUENCE</scope>
    <source>
        <strain evidence="3">ZB1P21</strain>
    </source>
</reference>
<evidence type="ECO:0000313" key="4">
    <source>
        <dbReference type="Proteomes" id="UP000619078"/>
    </source>
</evidence>
<protein>
    <recommendedName>
        <fullName evidence="5">Lipoprotein</fullName>
    </recommendedName>
</protein>
<comment type="caution">
    <text evidence="3">The sequence shown here is derived from an EMBL/GenBank/DDBJ whole genome shotgun (WGS) entry which is preliminary data.</text>
</comment>
<dbReference type="PROSITE" id="PS51257">
    <property type="entry name" value="PROKAR_LIPOPROTEIN"/>
    <property type="match status" value="1"/>
</dbReference>
<gene>
    <name evidence="3" type="ORF">IDJ76_10670</name>
</gene>
<evidence type="ECO:0000313" key="3">
    <source>
        <dbReference type="EMBL" id="MBD1393560.1"/>
    </source>
</evidence>
<sequence length="79" mass="8008">MKKIFICLLTAAAAITFSACKGKKTETNSADSGQVHVGNEGPADSAKIKPTPTETGGKDSSGQGQGTTNAPKDTLKTTP</sequence>
<keyword evidence="2" id="KW-0732">Signal</keyword>
<feature type="region of interest" description="Disordered" evidence="1">
    <location>
        <begin position="23"/>
        <end position="79"/>
    </location>
</feature>
<feature type="signal peptide" evidence="2">
    <location>
        <begin position="1"/>
        <end position="18"/>
    </location>
</feature>
<proteinExistence type="predicted"/>
<feature type="chain" id="PRO_5037439299" description="Lipoprotein" evidence="2">
    <location>
        <begin position="19"/>
        <end position="79"/>
    </location>
</feature>
<accession>A0A926NRT9</accession>
<dbReference type="RefSeq" id="WP_191163304.1">
    <property type="nucleotide sequence ID" value="NZ_JACWMX010000004.1"/>
</dbReference>
<dbReference type="AlphaFoldDB" id="A0A926NRT9"/>
<organism evidence="3 4">
    <name type="scientific">Mucilaginibacter glaciei</name>
    <dbReference type="NCBI Taxonomy" id="2772109"/>
    <lineage>
        <taxon>Bacteria</taxon>
        <taxon>Pseudomonadati</taxon>
        <taxon>Bacteroidota</taxon>
        <taxon>Sphingobacteriia</taxon>
        <taxon>Sphingobacteriales</taxon>
        <taxon>Sphingobacteriaceae</taxon>
        <taxon>Mucilaginibacter</taxon>
    </lineage>
</organism>
<evidence type="ECO:0000256" key="2">
    <source>
        <dbReference type="SAM" id="SignalP"/>
    </source>
</evidence>
<evidence type="ECO:0000256" key="1">
    <source>
        <dbReference type="SAM" id="MobiDB-lite"/>
    </source>
</evidence>